<dbReference type="EMBL" id="MU003693">
    <property type="protein sequence ID" value="KAF2816209.1"/>
    <property type="molecule type" value="Genomic_DNA"/>
</dbReference>
<dbReference type="RefSeq" id="XP_033583173.1">
    <property type="nucleotide sequence ID" value="XM_033721725.1"/>
</dbReference>
<dbReference type="AlphaFoldDB" id="A0A6A6Z666"/>
<sequence>MALATIFHYALGPSSPRLPLISSDDLLSDLATPSHHPALMRKREPEKALNPTTTRTQAPRIIGSVAGPDSQTMAMSWSPARRVTESRALRVTTRVVIAADSQNNGNAASHQPLPMAVVTEASPRTKDPGIFSSQTIFRVLPTSQQAHRPIRPTQFSRCWAPKSQRRPVQTLRFPSPG</sequence>
<feature type="region of interest" description="Disordered" evidence="1">
    <location>
        <begin position="158"/>
        <end position="177"/>
    </location>
</feature>
<dbReference type="GeneID" id="54462618"/>
<reference evidence="4" key="3">
    <citation type="submission" date="2025-04" db="UniProtKB">
        <authorList>
            <consortium name="RefSeq"/>
        </authorList>
    </citation>
    <scope>IDENTIFICATION</scope>
    <source>
        <strain evidence="4">CBS 304.34</strain>
    </source>
</reference>
<organism evidence="2">
    <name type="scientific">Mytilinidion resinicola</name>
    <dbReference type="NCBI Taxonomy" id="574789"/>
    <lineage>
        <taxon>Eukaryota</taxon>
        <taxon>Fungi</taxon>
        <taxon>Dikarya</taxon>
        <taxon>Ascomycota</taxon>
        <taxon>Pezizomycotina</taxon>
        <taxon>Dothideomycetes</taxon>
        <taxon>Pleosporomycetidae</taxon>
        <taxon>Mytilinidiales</taxon>
        <taxon>Mytilinidiaceae</taxon>
        <taxon>Mytilinidion</taxon>
    </lineage>
</organism>
<dbReference type="Proteomes" id="UP000504636">
    <property type="component" value="Unplaced"/>
</dbReference>
<gene>
    <name evidence="2 4" type="ORF">BDZ99DRAFT_471468</name>
</gene>
<reference evidence="2 4" key="1">
    <citation type="journal article" date="2020" name="Stud. Mycol.">
        <title>101 Dothideomycetes genomes: a test case for predicting lifestyles and emergence of pathogens.</title>
        <authorList>
            <person name="Haridas S."/>
            <person name="Albert R."/>
            <person name="Binder M."/>
            <person name="Bloem J."/>
            <person name="Labutti K."/>
            <person name="Salamov A."/>
            <person name="Andreopoulos B."/>
            <person name="Baker S."/>
            <person name="Barry K."/>
            <person name="Bills G."/>
            <person name="Bluhm B."/>
            <person name="Cannon C."/>
            <person name="Castanera R."/>
            <person name="Culley D."/>
            <person name="Daum C."/>
            <person name="Ezra D."/>
            <person name="Gonzalez J."/>
            <person name="Henrissat B."/>
            <person name="Kuo A."/>
            <person name="Liang C."/>
            <person name="Lipzen A."/>
            <person name="Lutzoni F."/>
            <person name="Magnuson J."/>
            <person name="Mondo S."/>
            <person name="Nolan M."/>
            <person name="Ohm R."/>
            <person name="Pangilinan J."/>
            <person name="Park H.-J."/>
            <person name="Ramirez L."/>
            <person name="Alfaro M."/>
            <person name="Sun H."/>
            <person name="Tritt A."/>
            <person name="Yoshinaga Y."/>
            <person name="Zwiers L.-H."/>
            <person name="Turgeon B."/>
            <person name="Goodwin S."/>
            <person name="Spatafora J."/>
            <person name="Crous P."/>
            <person name="Grigoriev I."/>
        </authorList>
    </citation>
    <scope>NUCLEOTIDE SEQUENCE</scope>
    <source>
        <strain evidence="2 4">CBS 304.34</strain>
    </source>
</reference>
<reference evidence="4" key="2">
    <citation type="submission" date="2020-04" db="EMBL/GenBank/DDBJ databases">
        <authorList>
            <consortium name="NCBI Genome Project"/>
        </authorList>
    </citation>
    <scope>NUCLEOTIDE SEQUENCE</scope>
    <source>
        <strain evidence="4">CBS 304.34</strain>
    </source>
</reference>
<keyword evidence="3" id="KW-1185">Reference proteome</keyword>
<accession>A0A6A6Z666</accession>
<feature type="region of interest" description="Disordered" evidence="1">
    <location>
        <begin position="32"/>
        <end position="55"/>
    </location>
</feature>
<evidence type="ECO:0000313" key="4">
    <source>
        <dbReference type="RefSeq" id="XP_033583173.1"/>
    </source>
</evidence>
<proteinExistence type="predicted"/>
<evidence type="ECO:0000313" key="3">
    <source>
        <dbReference type="Proteomes" id="UP000504636"/>
    </source>
</evidence>
<evidence type="ECO:0000313" key="2">
    <source>
        <dbReference type="EMBL" id="KAF2816209.1"/>
    </source>
</evidence>
<protein>
    <submittedName>
        <fullName evidence="2 4">Uncharacterized protein</fullName>
    </submittedName>
</protein>
<evidence type="ECO:0000256" key="1">
    <source>
        <dbReference type="SAM" id="MobiDB-lite"/>
    </source>
</evidence>
<name>A0A6A6Z666_9PEZI</name>